<dbReference type="Gene3D" id="3.40.50.720">
    <property type="entry name" value="NAD(P)-binding Rossmann-like Domain"/>
    <property type="match status" value="1"/>
</dbReference>
<dbReference type="GO" id="GO:0008641">
    <property type="term" value="F:ubiquitin-like modifier activating enzyme activity"/>
    <property type="evidence" value="ECO:0007669"/>
    <property type="project" value="InterPro"/>
</dbReference>
<evidence type="ECO:0000256" key="1">
    <source>
        <dbReference type="ARBA" id="ARBA00009919"/>
    </source>
</evidence>
<keyword evidence="4" id="KW-1185">Reference proteome</keyword>
<dbReference type="EMBL" id="CP096115">
    <property type="protein sequence ID" value="UUX93871.1"/>
    <property type="molecule type" value="Genomic_DNA"/>
</dbReference>
<sequence>MNMNFERYKRQILLFGEEAQEKLSHSKAFIAGAGGLGSPVATYLTIAGVGEVIISDCDSVDLSNLNRQFLHHDKDIGRRKTKSAAEKLSSMNPDVLVRGIDMKITEENVSGFVEGCDIIVDCLDNFETRQVLNRAAVNLNIPLIHGGISGWSGQATTVIPHKTACLSCLYPASGKTEIFPVVGPTAGVIGTIQAGEAIRVLTGEKGGLEDVLMLWDGRYCTAERIEISRAPNCPVCGNKEFIPDI</sequence>
<dbReference type="GO" id="GO:0016779">
    <property type="term" value="F:nucleotidyltransferase activity"/>
    <property type="evidence" value="ECO:0007669"/>
    <property type="project" value="TreeGrafter"/>
</dbReference>
<proteinExistence type="inferred from homology"/>
<accession>A0A9E7TMZ9</accession>
<dbReference type="Pfam" id="PF00899">
    <property type="entry name" value="ThiF"/>
    <property type="match status" value="1"/>
</dbReference>
<dbReference type="InterPro" id="IPR035985">
    <property type="entry name" value="Ubiquitin-activating_enz"/>
</dbReference>
<dbReference type="InterPro" id="IPR000594">
    <property type="entry name" value="ThiF_NAD_FAD-bd"/>
</dbReference>
<dbReference type="GO" id="GO:0005737">
    <property type="term" value="C:cytoplasm"/>
    <property type="evidence" value="ECO:0007669"/>
    <property type="project" value="TreeGrafter"/>
</dbReference>
<dbReference type="SUPFAM" id="SSF69572">
    <property type="entry name" value="Activating enzymes of the ubiquitin-like proteins"/>
    <property type="match status" value="1"/>
</dbReference>
<evidence type="ECO:0000313" key="3">
    <source>
        <dbReference type="EMBL" id="UUX93871.1"/>
    </source>
</evidence>
<gene>
    <name evidence="3" type="ORF">L6E24_08475</name>
</gene>
<reference evidence="3" key="1">
    <citation type="submission" date="2022-04" db="EMBL/GenBank/DDBJ databases">
        <title>Complete genome of Methanoplanus endosymbiosus DSM 3599.</title>
        <authorList>
            <person name="Chen S.-C."/>
            <person name="You Y.-T."/>
            <person name="Zhou Y.-Z."/>
            <person name="Lai M.-C."/>
        </authorList>
    </citation>
    <scope>NUCLEOTIDE SEQUENCE</scope>
    <source>
        <strain evidence="3">DSM 3599</strain>
    </source>
</reference>
<evidence type="ECO:0000313" key="4">
    <source>
        <dbReference type="Proteomes" id="UP001060368"/>
    </source>
</evidence>
<evidence type="ECO:0000259" key="2">
    <source>
        <dbReference type="Pfam" id="PF00899"/>
    </source>
</evidence>
<dbReference type="KEGG" id="mend:L6E24_08475"/>
<dbReference type="InterPro" id="IPR045886">
    <property type="entry name" value="ThiF/MoeB/HesA"/>
</dbReference>
<dbReference type="GO" id="GO:0004792">
    <property type="term" value="F:thiosulfate-cyanide sulfurtransferase activity"/>
    <property type="evidence" value="ECO:0007669"/>
    <property type="project" value="TreeGrafter"/>
</dbReference>
<dbReference type="PANTHER" id="PTHR10953:SF102">
    <property type="entry name" value="ADENYLYLTRANSFERASE AND SULFURTRANSFERASE MOCS3"/>
    <property type="match status" value="1"/>
</dbReference>
<name>A0A9E7TMZ9_9EURY</name>
<dbReference type="CDD" id="cd00757">
    <property type="entry name" value="ThiF_MoeB_HesA_family"/>
    <property type="match status" value="1"/>
</dbReference>
<organism evidence="3 4">
    <name type="scientific">Methanoplanus endosymbiosus</name>
    <dbReference type="NCBI Taxonomy" id="33865"/>
    <lineage>
        <taxon>Archaea</taxon>
        <taxon>Methanobacteriati</taxon>
        <taxon>Methanobacteriota</taxon>
        <taxon>Stenosarchaea group</taxon>
        <taxon>Methanomicrobia</taxon>
        <taxon>Methanomicrobiales</taxon>
        <taxon>Methanomicrobiaceae</taxon>
        <taxon>Methanoplanus</taxon>
    </lineage>
</organism>
<dbReference type="PANTHER" id="PTHR10953">
    <property type="entry name" value="UBIQUITIN-ACTIVATING ENZYME E1"/>
    <property type="match status" value="1"/>
</dbReference>
<feature type="domain" description="THIF-type NAD/FAD binding fold" evidence="2">
    <location>
        <begin position="8"/>
        <end position="235"/>
    </location>
</feature>
<dbReference type="Proteomes" id="UP001060368">
    <property type="component" value="Chromosome"/>
</dbReference>
<dbReference type="FunFam" id="3.40.50.720:FF:000080">
    <property type="entry name" value="Thiazole biosynthesis adenylyltransferase ThiF"/>
    <property type="match status" value="1"/>
</dbReference>
<protein>
    <submittedName>
        <fullName evidence="3">HesA/MoeB/ThiF family protein</fullName>
    </submittedName>
</protein>
<comment type="similarity">
    <text evidence="1">Belongs to the HesA/MoeB/ThiF family.</text>
</comment>
<dbReference type="AlphaFoldDB" id="A0A9E7TMZ9"/>